<keyword evidence="3" id="KW-1185">Reference proteome</keyword>
<organism evidence="2 3">
    <name type="scientific">Pseudonocardia eucalypti</name>
    <dbReference type="NCBI Taxonomy" id="648755"/>
    <lineage>
        <taxon>Bacteria</taxon>
        <taxon>Bacillati</taxon>
        <taxon>Actinomycetota</taxon>
        <taxon>Actinomycetes</taxon>
        <taxon>Pseudonocardiales</taxon>
        <taxon>Pseudonocardiaceae</taxon>
        <taxon>Pseudonocardia</taxon>
    </lineage>
</organism>
<comment type="caution">
    <text evidence="2">The sequence shown here is derived from an EMBL/GenBank/DDBJ whole genome shotgun (WGS) entry which is preliminary data.</text>
</comment>
<dbReference type="InterPro" id="IPR040198">
    <property type="entry name" value="Fido_containing"/>
</dbReference>
<dbReference type="InterPro" id="IPR025758">
    <property type="entry name" value="Fic/DOC_N"/>
</dbReference>
<dbReference type="Pfam" id="PF13784">
    <property type="entry name" value="Fic_N"/>
    <property type="match status" value="1"/>
</dbReference>
<accession>A0ABP9PUS5</accession>
<evidence type="ECO:0000259" key="1">
    <source>
        <dbReference type="PROSITE" id="PS51459"/>
    </source>
</evidence>
<dbReference type="Proteomes" id="UP001428817">
    <property type="component" value="Unassembled WGS sequence"/>
</dbReference>
<dbReference type="InterPro" id="IPR003812">
    <property type="entry name" value="Fido"/>
</dbReference>
<dbReference type="PANTHER" id="PTHR13504">
    <property type="entry name" value="FIDO DOMAIN-CONTAINING PROTEIN DDB_G0283145"/>
    <property type="match status" value="1"/>
</dbReference>
<evidence type="ECO:0000313" key="3">
    <source>
        <dbReference type="Proteomes" id="UP001428817"/>
    </source>
</evidence>
<dbReference type="PIRSF" id="PIRSF038925">
    <property type="entry name" value="AMP-prot_trans"/>
    <property type="match status" value="1"/>
</dbReference>
<name>A0ABP9PUS5_9PSEU</name>
<evidence type="ECO:0000313" key="2">
    <source>
        <dbReference type="EMBL" id="GAA5151964.1"/>
    </source>
</evidence>
<dbReference type="EMBL" id="BAABJP010000007">
    <property type="protein sequence ID" value="GAA5151964.1"/>
    <property type="molecule type" value="Genomic_DNA"/>
</dbReference>
<dbReference type="Pfam" id="PF02661">
    <property type="entry name" value="Fic"/>
    <property type="match status" value="1"/>
</dbReference>
<dbReference type="SUPFAM" id="SSF140931">
    <property type="entry name" value="Fic-like"/>
    <property type="match status" value="1"/>
</dbReference>
<feature type="domain" description="Fido" evidence="1">
    <location>
        <begin position="158"/>
        <end position="313"/>
    </location>
</feature>
<dbReference type="PANTHER" id="PTHR13504:SF38">
    <property type="entry name" value="FIDO DOMAIN-CONTAINING PROTEIN"/>
    <property type="match status" value="1"/>
</dbReference>
<proteinExistence type="predicted"/>
<dbReference type="PROSITE" id="PS51459">
    <property type="entry name" value="FIDO"/>
    <property type="match status" value="1"/>
</dbReference>
<dbReference type="InterPro" id="IPR026287">
    <property type="entry name" value="SoFic-like"/>
</dbReference>
<dbReference type="Gene3D" id="1.10.3290.10">
    <property type="entry name" value="Fido-like domain"/>
    <property type="match status" value="1"/>
</dbReference>
<gene>
    <name evidence="2" type="ORF">GCM10023321_19910</name>
</gene>
<sequence>MLKLGRIQLSGFNTTSATVETVDAAEFVGSPTGRLVPIQGNDPRYGPWQHIAFCAHPLAADCPSLKPQTYNAIADARGALGALDSSARQLPSPDLLSLPVLRREAQSTSALEGTYAPLEAVLAADEEVEQGDATMREIVNYMRMALHAYAWRRDGRPLSLNLLTELHRLLVRGTDADTEQAGRIRTIQVVIGGNRGGRVRDARFVPHPPGDELDRRVRDWVKWFDECNHLEIDPVVAAGMAHYQLETLHPFNDGNGRIGRLLIVLHFLYSGVLDQPILTVSPWFEARRADYYNALMGVSTSGDWDTWLQFFATGIAASARQTDQQLRELLGVQTELKRRIRESKMRAETAMRLVDLALARPIFTTKQAARDLGVSNARAHKLIGQLEELGILRQHETAYPREFSAPELLAVVLRGA</sequence>
<dbReference type="InterPro" id="IPR036597">
    <property type="entry name" value="Fido-like_dom_sf"/>
</dbReference>
<protein>
    <submittedName>
        <fullName evidence="2">Fic family protein</fullName>
    </submittedName>
</protein>
<reference evidence="3" key="1">
    <citation type="journal article" date="2019" name="Int. J. Syst. Evol. Microbiol.">
        <title>The Global Catalogue of Microorganisms (GCM) 10K type strain sequencing project: providing services to taxonomists for standard genome sequencing and annotation.</title>
        <authorList>
            <consortium name="The Broad Institute Genomics Platform"/>
            <consortium name="The Broad Institute Genome Sequencing Center for Infectious Disease"/>
            <person name="Wu L."/>
            <person name="Ma J."/>
        </authorList>
    </citation>
    <scope>NUCLEOTIDE SEQUENCE [LARGE SCALE GENOMIC DNA]</scope>
    <source>
        <strain evidence="3">JCM 18303</strain>
    </source>
</reference>